<keyword evidence="2" id="KW-1185">Reference proteome</keyword>
<name>A0A512NFY3_9HYPH</name>
<accession>A0A512NFY3</accession>
<reference evidence="1 2" key="1">
    <citation type="submission" date="2019-07" db="EMBL/GenBank/DDBJ databases">
        <title>Whole genome shotgun sequence of Reyranella soli NBRC 108950.</title>
        <authorList>
            <person name="Hosoyama A."/>
            <person name="Uohara A."/>
            <person name="Ohji S."/>
            <person name="Ichikawa N."/>
        </authorList>
    </citation>
    <scope>NUCLEOTIDE SEQUENCE [LARGE SCALE GENOMIC DNA]</scope>
    <source>
        <strain evidence="1 2">NBRC 108950</strain>
    </source>
</reference>
<evidence type="ECO:0000313" key="2">
    <source>
        <dbReference type="Proteomes" id="UP000321058"/>
    </source>
</evidence>
<evidence type="ECO:0000313" key="1">
    <source>
        <dbReference type="EMBL" id="GEP57855.1"/>
    </source>
</evidence>
<comment type="caution">
    <text evidence="1">The sequence shown here is derived from an EMBL/GenBank/DDBJ whole genome shotgun (WGS) entry which is preliminary data.</text>
</comment>
<organism evidence="1 2">
    <name type="scientific">Reyranella soli</name>
    <dbReference type="NCBI Taxonomy" id="1230389"/>
    <lineage>
        <taxon>Bacteria</taxon>
        <taxon>Pseudomonadati</taxon>
        <taxon>Pseudomonadota</taxon>
        <taxon>Alphaproteobacteria</taxon>
        <taxon>Hyphomicrobiales</taxon>
        <taxon>Reyranellaceae</taxon>
        <taxon>Reyranella</taxon>
    </lineage>
</organism>
<dbReference type="EMBL" id="BKAJ01000089">
    <property type="protein sequence ID" value="GEP57855.1"/>
    <property type="molecule type" value="Genomic_DNA"/>
</dbReference>
<sequence>MEFDDDKAAAYPNSKFAVDDATCQDGKKYDLTFDPNSRC</sequence>
<dbReference type="AlphaFoldDB" id="A0A512NFY3"/>
<protein>
    <submittedName>
        <fullName evidence="1">Uncharacterized protein</fullName>
    </submittedName>
</protein>
<gene>
    <name evidence="1" type="ORF">RSO01_50210</name>
</gene>
<dbReference type="Proteomes" id="UP000321058">
    <property type="component" value="Unassembled WGS sequence"/>
</dbReference>
<proteinExistence type="predicted"/>